<sequence length="75" mass="8443">MRLSLESQVKEKGGTEIRIRNRTGFETKIETKSRTRNGIGLRENQYEHLSTPDLREGKPGHPPRAAVSEGAKDII</sequence>
<name>A0A4C1VIN6_EUMVA</name>
<dbReference type="EMBL" id="BGZK01000348">
    <property type="protein sequence ID" value="GBP38381.1"/>
    <property type="molecule type" value="Genomic_DNA"/>
</dbReference>
<keyword evidence="3" id="KW-1185">Reference proteome</keyword>
<feature type="region of interest" description="Disordered" evidence="1">
    <location>
        <begin position="49"/>
        <end position="75"/>
    </location>
</feature>
<reference evidence="2 3" key="1">
    <citation type="journal article" date="2019" name="Commun. Biol.">
        <title>The bagworm genome reveals a unique fibroin gene that provides high tensile strength.</title>
        <authorList>
            <person name="Kono N."/>
            <person name="Nakamura H."/>
            <person name="Ohtoshi R."/>
            <person name="Tomita M."/>
            <person name="Numata K."/>
            <person name="Arakawa K."/>
        </authorList>
    </citation>
    <scope>NUCLEOTIDE SEQUENCE [LARGE SCALE GENOMIC DNA]</scope>
</reference>
<evidence type="ECO:0000313" key="3">
    <source>
        <dbReference type="Proteomes" id="UP000299102"/>
    </source>
</evidence>
<proteinExistence type="predicted"/>
<gene>
    <name evidence="2" type="ORF">EVAR_28176_1</name>
</gene>
<accession>A0A4C1VIN6</accession>
<evidence type="ECO:0000313" key="2">
    <source>
        <dbReference type="EMBL" id="GBP38381.1"/>
    </source>
</evidence>
<comment type="caution">
    <text evidence="2">The sequence shown here is derived from an EMBL/GenBank/DDBJ whole genome shotgun (WGS) entry which is preliminary data.</text>
</comment>
<protein>
    <submittedName>
        <fullName evidence="2">Uncharacterized protein</fullName>
    </submittedName>
</protein>
<organism evidence="2 3">
    <name type="scientific">Eumeta variegata</name>
    <name type="common">Bagworm moth</name>
    <name type="synonym">Eumeta japonica</name>
    <dbReference type="NCBI Taxonomy" id="151549"/>
    <lineage>
        <taxon>Eukaryota</taxon>
        <taxon>Metazoa</taxon>
        <taxon>Ecdysozoa</taxon>
        <taxon>Arthropoda</taxon>
        <taxon>Hexapoda</taxon>
        <taxon>Insecta</taxon>
        <taxon>Pterygota</taxon>
        <taxon>Neoptera</taxon>
        <taxon>Endopterygota</taxon>
        <taxon>Lepidoptera</taxon>
        <taxon>Glossata</taxon>
        <taxon>Ditrysia</taxon>
        <taxon>Tineoidea</taxon>
        <taxon>Psychidae</taxon>
        <taxon>Oiketicinae</taxon>
        <taxon>Eumeta</taxon>
    </lineage>
</organism>
<evidence type="ECO:0000256" key="1">
    <source>
        <dbReference type="SAM" id="MobiDB-lite"/>
    </source>
</evidence>
<dbReference type="AlphaFoldDB" id="A0A4C1VIN6"/>
<dbReference type="Proteomes" id="UP000299102">
    <property type="component" value="Unassembled WGS sequence"/>
</dbReference>